<dbReference type="CDD" id="cd06558">
    <property type="entry name" value="crotonase-like"/>
    <property type="match status" value="1"/>
</dbReference>
<dbReference type="InterPro" id="IPR029045">
    <property type="entry name" value="ClpP/crotonase-like_dom_sf"/>
</dbReference>
<gene>
    <name evidence="3" type="ORF">OS133_00650</name>
    <name evidence="4" type="ORF">OS134_13305</name>
</gene>
<dbReference type="InterPro" id="IPR001753">
    <property type="entry name" value="Enoyl-CoA_hydra/iso"/>
</dbReference>
<protein>
    <submittedName>
        <fullName evidence="3">Crotonase/enoyl-CoA hydratase family protein</fullName>
    </submittedName>
</protein>
<dbReference type="PROSITE" id="PS00166">
    <property type="entry name" value="ENOYL_COA_HYDRATASE"/>
    <property type="match status" value="1"/>
</dbReference>
<sequence>MTYQLLNISKRNGIAYVGLNRPEKYNALNFKLFKEMDSCIKRLAKDKTLTAVILYGEGGNFSSGLDVKSVMSSPIDAVKLLFKWLPGNANLAQRVSIGWRRLPVPVIAVMEGICYGGGMQIVLGADIRIVAPECKMSIMEAKWGLVPDMAGFVGLREILPKDQALMLTMSADIISAQQALELNLITSIEDEPMAAATALATKLTQTSPDANAAIKASINRSWSASIRQLLSRESWYQVRLLLGKNRVIAAKRQGKDPQKAYENRQSGW</sequence>
<accession>A0AAW8NFU7</accession>
<dbReference type="Proteomes" id="UP001259340">
    <property type="component" value="Unassembled WGS sequence"/>
</dbReference>
<dbReference type="AlphaFoldDB" id="A0AAW8NFU7"/>
<dbReference type="InterPro" id="IPR045002">
    <property type="entry name" value="Ech1-like"/>
</dbReference>
<dbReference type="Proteomes" id="UP001271263">
    <property type="component" value="Unassembled WGS sequence"/>
</dbReference>
<reference evidence="4 6" key="1">
    <citation type="journal article" date="2022" name="bioRxiv">
        <title>Prophages regulate Shewanella fidelis 3313 motility and biofilm formation: implications for gut colonization dynamics in Ciona robusta.</title>
        <authorList>
            <person name="Natarajan O."/>
            <person name="Gibboney S.L."/>
            <person name="Young M.N."/>
            <person name="Lim S.J."/>
            <person name="Pluta N."/>
            <person name="Atkinson C.G."/>
            <person name="Leigh B.A."/>
            <person name="Liberti A."/>
            <person name="Kees E.D."/>
            <person name="Breitbart M."/>
            <person name="Gralnick J.A."/>
            <person name="Dishaw L.J."/>
        </authorList>
    </citation>
    <scope>NUCLEOTIDE SEQUENCE [LARGE SCALE GENOMIC DNA]</scope>
    <source>
        <strain evidence="4 6">JG4066</strain>
    </source>
</reference>
<proteinExistence type="inferred from homology"/>
<evidence type="ECO:0000256" key="2">
    <source>
        <dbReference type="RuleBase" id="RU003707"/>
    </source>
</evidence>
<comment type="caution">
    <text evidence="3">The sequence shown here is derived from an EMBL/GenBank/DDBJ whole genome shotgun (WGS) entry which is preliminary data.</text>
</comment>
<dbReference type="EMBL" id="JAPMLD010000005">
    <property type="protein sequence ID" value="MDW4825039.1"/>
    <property type="molecule type" value="Genomic_DNA"/>
</dbReference>
<dbReference type="GO" id="GO:0016853">
    <property type="term" value="F:isomerase activity"/>
    <property type="evidence" value="ECO:0007669"/>
    <property type="project" value="InterPro"/>
</dbReference>
<dbReference type="PANTHER" id="PTHR43149:SF1">
    <property type="entry name" value="DELTA(3,5)-DELTA(2,4)-DIENOYL-COA ISOMERASE, MITOCHONDRIAL"/>
    <property type="match status" value="1"/>
</dbReference>
<evidence type="ECO:0000256" key="1">
    <source>
        <dbReference type="ARBA" id="ARBA00005254"/>
    </source>
</evidence>
<dbReference type="Gene3D" id="3.90.226.10">
    <property type="entry name" value="2-enoyl-CoA Hydratase, Chain A, domain 1"/>
    <property type="match status" value="1"/>
</dbReference>
<name>A0AAW8NFU7_9GAMM</name>
<evidence type="ECO:0000313" key="5">
    <source>
        <dbReference type="Proteomes" id="UP001259340"/>
    </source>
</evidence>
<dbReference type="NCBIfam" id="NF005699">
    <property type="entry name" value="PRK07509.1"/>
    <property type="match status" value="1"/>
</dbReference>
<dbReference type="PANTHER" id="PTHR43149">
    <property type="entry name" value="ENOYL-COA HYDRATASE"/>
    <property type="match status" value="1"/>
</dbReference>
<dbReference type="SUPFAM" id="SSF52096">
    <property type="entry name" value="ClpP/crotonase"/>
    <property type="match status" value="1"/>
</dbReference>
<keyword evidence="6" id="KW-1185">Reference proteome</keyword>
<dbReference type="InterPro" id="IPR018376">
    <property type="entry name" value="Enoyl-CoA_hyd/isom_CS"/>
</dbReference>
<reference evidence="3" key="2">
    <citation type="submission" date="2022-11" db="EMBL/GenBank/DDBJ databases">
        <title>Prophages regulate Shewanella fidelis motility and biofilm formation: implications for gut colonization dynamics in Ciona robusta.</title>
        <authorList>
            <person name="Natarajan O."/>
            <person name="Gibboney S.L."/>
            <person name="Young M.N."/>
            <person name="Lim S.J."/>
            <person name="Pluta N."/>
            <person name="Atkinson C.G.F."/>
            <person name="Leigh B.A."/>
            <person name="Liberti A."/>
            <person name="Kees E."/>
            <person name="Breitbart M."/>
            <person name="Gralnick J."/>
            <person name="Dishaw L.J."/>
        </authorList>
    </citation>
    <scope>NUCLEOTIDE SEQUENCE</scope>
    <source>
        <strain evidence="3">3313</strain>
    </source>
</reference>
<dbReference type="EMBL" id="JAPMLE010000001">
    <property type="protein sequence ID" value="MDR8522209.1"/>
    <property type="molecule type" value="Genomic_DNA"/>
</dbReference>
<dbReference type="Pfam" id="PF00378">
    <property type="entry name" value="ECH_1"/>
    <property type="match status" value="1"/>
</dbReference>
<evidence type="ECO:0000313" key="3">
    <source>
        <dbReference type="EMBL" id="MDR8522209.1"/>
    </source>
</evidence>
<evidence type="ECO:0000313" key="6">
    <source>
        <dbReference type="Proteomes" id="UP001271263"/>
    </source>
</evidence>
<dbReference type="RefSeq" id="WP_108945355.1">
    <property type="nucleotide sequence ID" value="NZ_JAPMLA010000006.1"/>
</dbReference>
<comment type="similarity">
    <text evidence="1 2">Belongs to the enoyl-CoA hydratase/isomerase family.</text>
</comment>
<organism evidence="3 5">
    <name type="scientific">Shewanella fidelis</name>
    <dbReference type="NCBI Taxonomy" id="173509"/>
    <lineage>
        <taxon>Bacteria</taxon>
        <taxon>Pseudomonadati</taxon>
        <taxon>Pseudomonadota</taxon>
        <taxon>Gammaproteobacteria</taxon>
        <taxon>Alteromonadales</taxon>
        <taxon>Shewanellaceae</taxon>
        <taxon>Shewanella</taxon>
    </lineage>
</organism>
<evidence type="ECO:0000313" key="4">
    <source>
        <dbReference type="EMBL" id="MDW4825039.1"/>
    </source>
</evidence>